<proteinExistence type="predicted"/>
<sequence>MRRTKEDDTLRASSVKIYGKKKHRTVILPKSAEPGLTTKVVTRSCHSLCGQG</sequence>
<name>A0A3P5ZPR9_BRACM</name>
<dbReference type="EMBL" id="LR031572">
    <property type="protein sequence ID" value="VDC82636.1"/>
    <property type="molecule type" value="Genomic_DNA"/>
</dbReference>
<organism evidence="1">
    <name type="scientific">Brassica campestris</name>
    <name type="common">Field mustard</name>
    <dbReference type="NCBI Taxonomy" id="3711"/>
    <lineage>
        <taxon>Eukaryota</taxon>
        <taxon>Viridiplantae</taxon>
        <taxon>Streptophyta</taxon>
        <taxon>Embryophyta</taxon>
        <taxon>Tracheophyta</taxon>
        <taxon>Spermatophyta</taxon>
        <taxon>Magnoliopsida</taxon>
        <taxon>eudicotyledons</taxon>
        <taxon>Gunneridae</taxon>
        <taxon>Pentapetalae</taxon>
        <taxon>rosids</taxon>
        <taxon>malvids</taxon>
        <taxon>Brassicales</taxon>
        <taxon>Brassicaceae</taxon>
        <taxon>Brassiceae</taxon>
        <taxon>Brassica</taxon>
    </lineage>
</organism>
<dbReference type="AlphaFoldDB" id="A0A3P5ZPR9"/>
<protein>
    <submittedName>
        <fullName evidence="1">Uncharacterized protein</fullName>
    </submittedName>
</protein>
<evidence type="ECO:0000313" key="1">
    <source>
        <dbReference type="EMBL" id="VDC82636.1"/>
    </source>
</evidence>
<accession>A0A3P5ZPR9</accession>
<gene>
    <name evidence="1" type="ORF">BRAA03T13854Z</name>
</gene>
<reference evidence="1" key="1">
    <citation type="submission" date="2018-11" db="EMBL/GenBank/DDBJ databases">
        <authorList>
            <consortium name="Genoscope - CEA"/>
            <person name="William W."/>
        </authorList>
    </citation>
    <scope>NUCLEOTIDE SEQUENCE</scope>
</reference>